<evidence type="ECO:0000313" key="14">
    <source>
        <dbReference type="EMBL" id="EWY41213.1"/>
    </source>
</evidence>
<comment type="caution">
    <text evidence="14">The sequence shown here is derived from an EMBL/GenBank/DDBJ whole genome shotgun (WGS) entry which is preliminary data.</text>
</comment>
<keyword evidence="6 14" id="KW-0413">Isomerase</keyword>
<sequence>MATVIITEKSSQAKDLRVALGDRFGRILPAEGHLLRLAEPDEVNPAWKRWSSALLKPDGLYPTRPDPNGNKPAKFQAIASALKGCDRVILATDCDREGQLIGQEILEHVGFRGSVMRAIFTAQDPKTIRDAFDRLKPNAELRPVYEAAVARQQADQIFNLSLTRTATTTLLAPGVKGVIGIGRVKTPTLAIVCLRELEILDFKPEDYFEVTATATVATGTFLMRHAPPPKDRIKDRKRAEAIAAAAEGHAGDLAVTVEEKRQGPPRLFDLPALQKTCGQRWGWNADKTLSVAQELYDGDGKKLITYPRAEARYLSENQIDDVPAIVRALTGLRGFAHLDISRPVIRKGKSGHFHDKSLEGVSHHAIVPNVNVLNDLEPRLARLNDDEKRLFALICRSYLAIVMPDYEYRQTTVTLPVPMPDGKPVEFRTIGRVPIKLGWKEVYTGNDPGAPPEAENEQTLPPISNGDRAALSDAKVEAKRTQPPPRYNEGTLIDAMQNAWRFVEDPTLRDRLKEAKGIGTPATRAEVIKGLKRQNMLAADGKLVVPTPAGLHLFDLLRKSAPVLVDPGTTAVWEMRLDDIVTGRAEFRGVIDGIATEAERLIAALKSGGGTKVDLGAPAPPVKRAAIKRRAAGAKPAVLRKRKTAAAATGDDVAAPVKRRRKTTAAPPERAAETPLPAKSRGNPPTERMLAFATSLATRKGIEVPGEVRSDFDACRQFLDQHSARTPS</sequence>
<dbReference type="Proteomes" id="UP000019486">
    <property type="component" value="Unassembled WGS sequence"/>
</dbReference>
<proteinExistence type="inferred from homology"/>
<name>W9HBH2_9PROT</name>
<dbReference type="Pfam" id="PF01751">
    <property type="entry name" value="Toprim"/>
    <property type="match status" value="1"/>
</dbReference>
<dbReference type="InterPro" id="IPR003602">
    <property type="entry name" value="Topo_IA_DNA-bd_dom"/>
</dbReference>
<dbReference type="PATRIC" id="fig|1385369.3.peg.1978"/>
<dbReference type="PROSITE" id="PS52039">
    <property type="entry name" value="TOPO_IA_2"/>
    <property type="match status" value="1"/>
</dbReference>
<dbReference type="InterPro" id="IPR003601">
    <property type="entry name" value="Topo_IA_2"/>
</dbReference>
<evidence type="ECO:0000256" key="5">
    <source>
        <dbReference type="ARBA" id="ARBA00023125"/>
    </source>
</evidence>
<dbReference type="InterPro" id="IPR006171">
    <property type="entry name" value="TOPRIM_dom"/>
</dbReference>
<dbReference type="InterPro" id="IPR013497">
    <property type="entry name" value="Topo_IA_cen"/>
</dbReference>
<dbReference type="Gene3D" id="3.40.50.140">
    <property type="match status" value="1"/>
</dbReference>
<dbReference type="InterPro" id="IPR013825">
    <property type="entry name" value="Topo_IA_cen_sub2"/>
</dbReference>
<dbReference type="SMART" id="SM00436">
    <property type="entry name" value="TOP1Bc"/>
    <property type="match status" value="1"/>
</dbReference>
<feature type="domain" description="Toprim" evidence="12">
    <location>
        <begin position="2"/>
        <end position="126"/>
    </location>
</feature>
<dbReference type="InterPro" id="IPR023405">
    <property type="entry name" value="Topo_IA_core_domain"/>
</dbReference>
<feature type="compositionally biased region" description="Low complexity" evidence="11">
    <location>
        <begin position="645"/>
        <end position="655"/>
    </location>
</feature>
<reference evidence="14 15" key="1">
    <citation type="submission" date="2013-08" db="EMBL/GenBank/DDBJ databases">
        <title>The genome sequence of Skermanella stibiiresistens.</title>
        <authorList>
            <person name="Zhu W."/>
            <person name="Wang G."/>
        </authorList>
    </citation>
    <scope>NUCLEOTIDE SEQUENCE [LARGE SCALE GENOMIC DNA]</scope>
    <source>
        <strain evidence="14 15">SB22</strain>
    </source>
</reference>
<dbReference type="Gene3D" id="1.10.290.10">
    <property type="entry name" value="Topoisomerase I, domain 4"/>
    <property type="match status" value="1"/>
</dbReference>
<feature type="region of interest" description="Disordered" evidence="11">
    <location>
        <begin position="633"/>
        <end position="688"/>
    </location>
</feature>
<protein>
    <recommendedName>
        <fullName evidence="3">DNA topoisomerase</fullName>
        <ecNumber evidence="3">5.6.2.1</ecNumber>
    </recommendedName>
    <alternativeName>
        <fullName evidence="10">Omega-protein</fullName>
    </alternativeName>
    <alternativeName>
        <fullName evidence="9">Relaxing enzyme</fullName>
    </alternativeName>
    <alternativeName>
        <fullName evidence="7">Swivelase</fullName>
    </alternativeName>
    <alternativeName>
        <fullName evidence="8">Untwisting enzyme</fullName>
    </alternativeName>
</protein>
<dbReference type="Gene3D" id="2.70.20.10">
    <property type="entry name" value="Topoisomerase I, domain 3"/>
    <property type="match status" value="1"/>
</dbReference>
<dbReference type="PANTHER" id="PTHR11390">
    <property type="entry name" value="PROKARYOTIC DNA TOPOISOMERASE"/>
    <property type="match status" value="1"/>
</dbReference>
<dbReference type="RefSeq" id="WP_037450141.1">
    <property type="nucleotide sequence ID" value="NZ_AVFL01000005.1"/>
</dbReference>
<dbReference type="SUPFAM" id="SSF56712">
    <property type="entry name" value="Prokaryotic type I DNA topoisomerase"/>
    <property type="match status" value="1"/>
</dbReference>
<keyword evidence="15" id="KW-1185">Reference proteome</keyword>
<dbReference type="EC" id="5.6.2.1" evidence="3"/>
<dbReference type="PRINTS" id="PR00417">
    <property type="entry name" value="PRTPISMRASEI"/>
</dbReference>
<organism evidence="14 15">
    <name type="scientific">Skermanella stibiiresistens SB22</name>
    <dbReference type="NCBI Taxonomy" id="1385369"/>
    <lineage>
        <taxon>Bacteria</taxon>
        <taxon>Pseudomonadati</taxon>
        <taxon>Pseudomonadota</taxon>
        <taxon>Alphaproteobacteria</taxon>
        <taxon>Rhodospirillales</taxon>
        <taxon>Azospirillaceae</taxon>
        <taxon>Skermanella</taxon>
    </lineage>
</organism>
<evidence type="ECO:0000256" key="2">
    <source>
        <dbReference type="ARBA" id="ARBA00009446"/>
    </source>
</evidence>
<dbReference type="InterPro" id="IPR013824">
    <property type="entry name" value="Topo_IA_cen_sub1"/>
</dbReference>
<dbReference type="GO" id="GO:0006281">
    <property type="term" value="P:DNA repair"/>
    <property type="evidence" value="ECO:0007669"/>
    <property type="project" value="TreeGrafter"/>
</dbReference>
<dbReference type="InterPro" id="IPR000380">
    <property type="entry name" value="Topo_IA"/>
</dbReference>
<keyword evidence="4" id="KW-0799">Topoisomerase</keyword>
<dbReference type="SMART" id="SM00437">
    <property type="entry name" value="TOP1Ac"/>
    <property type="match status" value="1"/>
</dbReference>
<feature type="region of interest" description="Disordered" evidence="11">
    <location>
        <begin position="444"/>
        <end position="467"/>
    </location>
</feature>
<dbReference type="OrthoDB" id="9803554at2"/>
<evidence type="ECO:0000256" key="4">
    <source>
        <dbReference type="ARBA" id="ARBA00023029"/>
    </source>
</evidence>
<feature type="domain" description="Topo IA-type catalytic" evidence="13">
    <location>
        <begin position="141"/>
        <end position="602"/>
    </location>
</feature>
<dbReference type="EMBL" id="AVFL01000005">
    <property type="protein sequence ID" value="EWY41213.1"/>
    <property type="molecule type" value="Genomic_DNA"/>
</dbReference>
<evidence type="ECO:0000256" key="8">
    <source>
        <dbReference type="ARBA" id="ARBA00031985"/>
    </source>
</evidence>
<dbReference type="PANTHER" id="PTHR11390:SF21">
    <property type="entry name" value="DNA TOPOISOMERASE 3-ALPHA"/>
    <property type="match status" value="1"/>
</dbReference>
<dbReference type="GO" id="GO:0006310">
    <property type="term" value="P:DNA recombination"/>
    <property type="evidence" value="ECO:0007669"/>
    <property type="project" value="TreeGrafter"/>
</dbReference>
<feature type="compositionally biased region" description="Low complexity" evidence="11">
    <location>
        <begin position="664"/>
        <end position="678"/>
    </location>
</feature>
<dbReference type="STRING" id="1385369.N825_31685"/>
<feature type="compositionally biased region" description="Basic residues" evidence="11">
    <location>
        <begin position="633"/>
        <end position="644"/>
    </location>
</feature>
<comment type="catalytic activity">
    <reaction evidence="1">
        <text>ATP-independent breakage of single-stranded DNA, followed by passage and rejoining.</text>
        <dbReference type="EC" id="5.6.2.1"/>
    </reaction>
</comment>
<dbReference type="CDD" id="cd03362">
    <property type="entry name" value="TOPRIM_TopoIA_TopoIII"/>
    <property type="match status" value="1"/>
</dbReference>
<dbReference type="Gene3D" id="1.10.460.10">
    <property type="entry name" value="Topoisomerase I, domain 2"/>
    <property type="match status" value="1"/>
</dbReference>
<accession>W9HBH2</accession>
<evidence type="ECO:0000256" key="11">
    <source>
        <dbReference type="SAM" id="MobiDB-lite"/>
    </source>
</evidence>
<dbReference type="Pfam" id="PF01131">
    <property type="entry name" value="Topoisom_bac"/>
    <property type="match status" value="1"/>
</dbReference>
<dbReference type="GO" id="GO:0003677">
    <property type="term" value="F:DNA binding"/>
    <property type="evidence" value="ECO:0007669"/>
    <property type="project" value="UniProtKB-KW"/>
</dbReference>
<gene>
    <name evidence="14" type="ORF">N825_31685</name>
</gene>
<evidence type="ECO:0000256" key="6">
    <source>
        <dbReference type="ARBA" id="ARBA00023235"/>
    </source>
</evidence>
<evidence type="ECO:0000256" key="7">
    <source>
        <dbReference type="ARBA" id="ARBA00030003"/>
    </source>
</evidence>
<comment type="similarity">
    <text evidence="2">Belongs to the type IA topoisomerase family.</text>
</comment>
<keyword evidence="5" id="KW-0238">DNA-binding</keyword>
<evidence type="ECO:0000259" key="13">
    <source>
        <dbReference type="PROSITE" id="PS52039"/>
    </source>
</evidence>
<evidence type="ECO:0000256" key="10">
    <source>
        <dbReference type="ARBA" id="ARBA00032877"/>
    </source>
</evidence>
<evidence type="ECO:0000256" key="1">
    <source>
        <dbReference type="ARBA" id="ARBA00000213"/>
    </source>
</evidence>
<evidence type="ECO:0000256" key="3">
    <source>
        <dbReference type="ARBA" id="ARBA00012891"/>
    </source>
</evidence>
<dbReference type="PROSITE" id="PS50880">
    <property type="entry name" value="TOPRIM"/>
    <property type="match status" value="1"/>
</dbReference>
<dbReference type="SMART" id="SM00493">
    <property type="entry name" value="TOPRIM"/>
    <property type="match status" value="1"/>
</dbReference>
<evidence type="ECO:0000256" key="9">
    <source>
        <dbReference type="ARBA" id="ARBA00032235"/>
    </source>
</evidence>
<dbReference type="GO" id="GO:0043597">
    <property type="term" value="C:cytoplasmic replication fork"/>
    <property type="evidence" value="ECO:0007669"/>
    <property type="project" value="TreeGrafter"/>
</dbReference>
<dbReference type="GO" id="GO:0003917">
    <property type="term" value="F:DNA topoisomerase type I (single strand cut, ATP-independent) activity"/>
    <property type="evidence" value="ECO:0007669"/>
    <property type="project" value="UniProtKB-EC"/>
</dbReference>
<dbReference type="InterPro" id="IPR013826">
    <property type="entry name" value="Topo_IA_cen_sub3"/>
</dbReference>
<evidence type="ECO:0000259" key="12">
    <source>
        <dbReference type="PROSITE" id="PS50880"/>
    </source>
</evidence>
<dbReference type="AlphaFoldDB" id="W9HBH2"/>
<dbReference type="GO" id="GO:0006265">
    <property type="term" value="P:DNA topological change"/>
    <property type="evidence" value="ECO:0007669"/>
    <property type="project" value="InterPro"/>
</dbReference>
<evidence type="ECO:0000313" key="15">
    <source>
        <dbReference type="Proteomes" id="UP000019486"/>
    </source>
</evidence>
<dbReference type="InterPro" id="IPR034144">
    <property type="entry name" value="TOPRIM_TopoIII"/>
</dbReference>